<dbReference type="EMBL" id="MU006314">
    <property type="protein sequence ID" value="KAF2849041.1"/>
    <property type="molecule type" value="Genomic_DNA"/>
</dbReference>
<sequence>MLLKDKHTHARQHRYMCRLPSASRRTPNPRGRGCDCVAQGRRGAVGQSEYGGVGWF</sequence>
<dbReference type="Proteomes" id="UP000799423">
    <property type="component" value="Unassembled WGS sequence"/>
</dbReference>
<protein>
    <submittedName>
        <fullName evidence="1">Uncharacterized protein</fullName>
    </submittedName>
</protein>
<gene>
    <name evidence="1" type="ORF">T440DRAFT_469782</name>
</gene>
<reference evidence="1" key="1">
    <citation type="submission" date="2020-01" db="EMBL/GenBank/DDBJ databases">
        <authorList>
            <consortium name="DOE Joint Genome Institute"/>
            <person name="Haridas S."/>
            <person name="Albert R."/>
            <person name="Binder M."/>
            <person name="Bloem J."/>
            <person name="Labutti K."/>
            <person name="Salamov A."/>
            <person name="Andreopoulos B."/>
            <person name="Baker S.E."/>
            <person name="Barry K."/>
            <person name="Bills G."/>
            <person name="Bluhm B.H."/>
            <person name="Cannon C."/>
            <person name="Castanera R."/>
            <person name="Culley D.E."/>
            <person name="Daum C."/>
            <person name="Ezra D."/>
            <person name="Gonzalez J.B."/>
            <person name="Henrissat B."/>
            <person name="Kuo A."/>
            <person name="Liang C."/>
            <person name="Lipzen A."/>
            <person name="Lutzoni F."/>
            <person name="Magnuson J."/>
            <person name="Mondo S."/>
            <person name="Nolan M."/>
            <person name="Ohm R."/>
            <person name="Pangilinan J."/>
            <person name="Park H.-J."/>
            <person name="Ramirez L."/>
            <person name="Alfaro M."/>
            <person name="Sun H."/>
            <person name="Tritt A."/>
            <person name="Yoshinaga Y."/>
            <person name="Zwiers L.-H."/>
            <person name="Turgeon B.G."/>
            <person name="Goodwin S.B."/>
            <person name="Spatafora J.W."/>
            <person name="Crous P.W."/>
            <person name="Grigoriev I.V."/>
        </authorList>
    </citation>
    <scope>NUCLEOTIDE SEQUENCE</scope>
    <source>
        <strain evidence="1">IPT5</strain>
    </source>
</reference>
<evidence type="ECO:0000313" key="2">
    <source>
        <dbReference type="Proteomes" id="UP000799423"/>
    </source>
</evidence>
<accession>A0A6A7B0I2</accession>
<name>A0A6A7B0I2_9PLEO</name>
<proteinExistence type="predicted"/>
<keyword evidence="2" id="KW-1185">Reference proteome</keyword>
<organism evidence="1 2">
    <name type="scientific">Plenodomus tracheiphilus IPT5</name>
    <dbReference type="NCBI Taxonomy" id="1408161"/>
    <lineage>
        <taxon>Eukaryota</taxon>
        <taxon>Fungi</taxon>
        <taxon>Dikarya</taxon>
        <taxon>Ascomycota</taxon>
        <taxon>Pezizomycotina</taxon>
        <taxon>Dothideomycetes</taxon>
        <taxon>Pleosporomycetidae</taxon>
        <taxon>Pleosporales</taxon>
        <taxon>Pleosporineae</taxon>
        <taxon>Leptosphaeriaceae</taxon>
        <taxon>Plenodomus</taxon>
    </lineage>
</organism>
<dbReference type="AlphaFoldDB" id="A0A6A7B0I2"/>
<evidence type="ECO:0000313" key="1">
    <source>
        <dbReference type="EMBL" id="KAF2849041.1"/>
    </source>
</evidence>